<dbReference type="Proteomes" id="UP000784435">
    <property type="component" value="Unassembled WGS sequence"/>
</dbReference>
<comment type="caution">
    <text evidence="2">The sequence shown here is derived from an EMBL/GenBank/DDBJ whole genome shotgun (WGS) entry which is preliminary data.</text>
</comment>
<gene>
    <name evidence="2" type="ORF">K8V08_05810</name>
</gene>
<dbReference type="AlphaFoldDB" id="A0A921MD83"/>
<dbReference type="EMBL" id="DYUK01000123">
    <property type="protein sequence ID" value="HJG79908.1"/>
    <property type="molecule type" value="Genomic_DNA"/>
</dbReference>
<reference evidence="2" key="1">
    <citation type="journal article" date="2021" name="PeerJ">
        <title>Extensive microbial diversity within the chicken gut microbiome revealed by metagenomics and culture.</title>
        <authorList>
            <person name="Gilroy R."/>
            <person name="Ravi A."/>
            <person name="Getino M."/>
            <person name="Pursley I."/>
            <person name="Horton D.L."/>
            <person name="Alikhan N.F."/>
            <person name="Baker D."/>
            <person name="Gharbi K."/>
            <person name="Hall N."/>
            <person name="Watson M."/>
            <person name="Adriaenssens E.M."/>
            <person name="Foster-Nyarko E."/>
            <person name="Jarju S."/>
            <person name="Secka A."/>
            <person name="Antonio M."/>
            <person name="Oren A."/>
            <person name="Chaudhuri R.R."/>
            <person name="La Ragione R."/>
            <person name="Hildebrand F."/>
            <person name="Pallen M.J."/>
        </authorList>
    </citation>
    <scope>NUCLEOTIDE SEQUENCE</scope>
    <source>
        <strain evidence="2">ChiGjej5B5-7349</strain>
    </source>
</reference>
<feature type="transmembrane region" description="Helical" evidence="1">
    <location>
        <begin position="28"/>
        <end position="49"/>
    </location>
</feature>
<keyword evidence="1" id="KW-0472">Membrane</keyword>
<keyword evidence="1" id="KW-1133">Transmembrane helix</keyword>
<evidence type="ECO:0000313" key="2">
    <source>
        <dbReference type="EMBL" id="HJG79908.1"/>
    </source>
</evidence>
<sequence>MMAKSKVRKIKPPKDPLRLTHRTVRGNLGWAIPSAVGLAFAAWLAYRFAEFQRAAEVVAEPEDLKSNALIFNGIVIAVLVVTLLVSLPGLSSVWRSWRRGRRSFSKFERRIVDHRMAQRHWWIVAGTTRESIASDGMKLIEPPRELIALPDEKFYLNGTMGYSRWYGTDAVMHLPGTIISSNPWLMIGGAIGAAAGRRRARAQAAAISQAQWREWQEAPVVVTNRRILCFVAQHGWLSFYYGGVTSFYPDVENWTFVIDYDDTPALRLQGYLAPAAAVAVSNHLRGTDATLADPDLAKIMRIPHDHWLDPHGLGEQQPLAALAD</sequence>
<evidence type="ECO:0000313" key="3">
    <source>
        <dbReference type="Proteomes" id="UP000784435"/>
    </source>
</evidence>
<proteinExistence type="predicted"/>
<accession>A0A921MD83</accession>
<name>A0A921MD83_9MICO</name>
<protein>
    <submittedName>
        <fullName evidence="2">Uncharacterized protein</fullName>
    </submittedName>
</protein>
<organism evidence="2 3">
    <name type="scientific">Brevibacterium senegalense</name>
    <dbReference type="NCBI Taxonomy" id="1033736"/>
    <lineage>
        <taxon>Bacteria</taxon>
        <taxon>Bacillati</taxon>
        <taxon>Actinomycetota</taxon>
        <taxon>Actinomycetes</taxon>
        <taxon>Micrococcales</taxon>
        <taxon>Brevibacteriaceae</taxon>
        <taxon>Brevibacterium</taxon>
    </lineage>
</organism>
<evidence type="ECO:0000256" key="1">
    <source>
        <dbReference type="SAM" id="Phobius"/>
    </source>
</evidence>
<keyword evidence="1" id="KW-0812">Transmembrane</keyword>
<reference evidence="2" key="2">
    <citation type="submission" date="2021-09" db="EMBL/GenBank/DDBJ databases">
        <authorList>
            <person name="Gilroy R."/>
        </authorList>
    </citation>
    <scope>NUCLEOTIDE SEQUENCE</scope>
    <source>
        <strain evidence="2">ChiGjej5B5-7349</strain>
    </source>
</reference>
<feature type="transmembrane region" description="Helical" evidence="1">
    <location>
        <begin position="69"/>
        <end position="94"/>
    </location>
</feature>